<keyword evidence="4 5" id="KW-0539">Nucleus</keyword>
<dbReference type="InterPro" id="IPR051892">
    <property type="entry name" value="LBX_TF"/>
</dbReference>
<dbReference type="PRINTS" id="PR00031">
    <property type="entry name" value="HTHREPRESSR"/>
</dbReference>
<gene>
    <name evidence="11" type="primary">LOC105223143</name>
</gene>
<feature type="region of interest" description="Disordered" evidence="8">
    <location>
        <begin position="481"/>
        <end position="509"/>
    </location>
</feature>
<organism evidence="10 11">
    <name type="scientific">Bactrocera dorsalis</name>
    <name type="common">Oriental fruit fly</name>
    <name type="synonym">Dacus dorsalis</name>
    <dbReference type="NCBI Taxonomy" id="27457"/>
    <lineage>
        <taxon>Eukaryota</taxon>
        <taxon>Metazoa</taxon>
        <taxon>Ecdysozoa</taxon>
        <taxon>Arthropoda</taxon>
        <taxon>Hexapoda</taxon>
        <taxon>Insecta</taxon>
        <taxon>Pterygota</taxon>
        <taxon>Neoptera</taxon>
        <taxon>Endopterygota</taxon>
        <taxon>Diptera</taxon>
        <taxon>Brachycera</taxon>
        <taxon>Muscomorpha</taxon>
        <taxon>Tephritoidea</taxon>
        <taxon>Tephritidae</taxon>
        <taxon>Bactrocera</taxon>
        <taxon>Bactrocera</taxon>
    </lineage>
</organism>
<dbReference type="InParanoid" id="A0A6I9UWZ2"/>
<evidence type="ECO:0000256" key="1">
    <source>
        <dbReference type="ARBA" id="ARBA00004123"/>
    </source>
</evidence>
<dbReference type="SUPFAM" id="SSF46689">
    <property type="entry name" value="Homeodomain-like"/>
    <property type="match status" value="1"/>
</dbReference>
<dbReference type="GO" id="GO:1990837">
    <property type="term" value="F:sequence-specific double-stranded DNA binding"/>
    <property type="evidence" value="ECO:0007669"/>
    <property type="project" value="TreeGrafter"/>
</dbReference>
<feature type="compositionally biased region" description="Polar residues" evidence="8">
    <location>
        <begin position="276"/>
        <end position="291"/>
    </location>
</feature>
<dbReference type="InterPro" id="IPR009057">
    <property type="entry name" value="Homeodomain-like_sf"/>
</dbReference>
<dbReference type="InterPro" id="IPR001356">
    <property type="entry name" value="HD"/>
</dbReference>
<feature type="compositionally biased region" description="Low complexity" evidence="8">
    <location>
        <begin position="266"/>
        <end position="275"/>
    </location>
</feature>
<dbReference type="PANTHER" id="PTHR24336:SF8">
    <property type="entry name" value="LADYBIRD EARLY-RELATED"/>
    <property type="match status" value="1"/>
</dbReference>
<feature type="coiled-coil region" evidence="7">
    <location>
        <begin position="400"/>
        <end position="427"/>
    </location>
</feature>
<dbReference type="FunCoup" id="A0A6I9UWZ2">
    <property type="interactions" value="74"/>
</dbReference>
<evidence type="ECO:0000256" key="3">
    <source>
        <dbReference type="ARBA" id="ARBA00023155"/>
    </source>
</evidence>
<dbReference type="InterPro" id="IPR017970">
    <property type="entry name" value="Homeobox_CS"/>
</dbReference>
<reference evidence="11" key="2">
    <citation type="submission" date="2025-08" db="UniProtKB">
        <authorList>
            <consortium name="RefSeq"/>
        </authorList>
    </citation>
    <scope>IDENTIFICATION</scope>
    <source>
        <tissue evidence="11">Adult</tissue>
    </source>
</reference>
<evidence type="ECO:0000313" key="10">
    <source>
        <dbReference type="Proteomes" id="UP001652620"/>
    </source>
</evidence>
<dbReference type="PROSITE" id="PS00027">
    <property type="entry name" value="HOMEOBOX_1"/>
    <property type="match status" value="1"/>
</dbReference>
<dbReference type="Proteomes" id="UP001652620">
    <property type="component" value="Chromosome 2"/>
</dbReference>
<sequence>MMRSGSPLPRPSSPAISEISVGSPSPPLITGVHNLRQHNGLTAFRPIDIKRARLTDLHNQQRSLLAVSDGVGVTANQAPAPPQRRKSSAERVKSFSIADILGKGDAPARSPAPHSTVSRTPTPPPVVAPLALGKPTKAVESAILPMIPRPQGAPPSSLLPAQVLGERLAPTVPAPLVMPPSQLLLDAHAFPKSSAHAWQAMRAGAAIAMPLRPFLPPALLHYEQRLAWDYQRQLQEHFQAQAQLLRQMSMDPSIIPSEDGSERSHSSSAGSECCSPTLSAAPTADGVSSNGGDDKGESKTHKESAETTGTGEKTQKSAGDTPLDALFQLSTKNFDDGTDPATLNIFSTRPNPKKKRKSRTAFTNHQIFELEKRFLYQKYLSPADRDEIAASLGLSNAQVITWFQNRRAKLKRDMEELKKDVESVKQLPDQSADISSQQYQAACRQRLQQHQQHLMATLNNQRNLAAAAHHMLPISPLSCLQSQSPTQQQRHSYPHKHNNNSNGGNMAAEPPLYPLQLPTATTGIAATPAAAKVKAHQPTHTQSATQTLTNQGCSSSTAAEDKKELKMLKMMTLMYYTSRAQADAASVAASASASGDVVTICGRAVGNGNAHGGGIHAERTPCTFNAN</sequence>
<keyword evidence="2 5" id="KW-0238">DNA-binding</keyword>
<dbReference type="Pfam" id="PF00046">
    <property type="entry name" value="Homeodomain"/>
    <property type="match status" value="1"/>
</dbReference>
<dbReference type="Gene3D" id="1.10.10.60">
    <property type="entry name" value="Homeodomain-like"/>
    <property type="match status" value="1"/>
</dbReference>
<dbReference type="GO" id="GO:0005634">
    <property type="term" value="C:nucleus"/>
    <property type="evidence" value="ECO:0007669"/>
    <property type="project" value="UniProtKB-SubCell"/>
</dbReference>
<dbReference type="InterPro" id="IPR000047">
    <property type="entry name" value="HTH_motif"/>
</dbReference>
<feature type="domain" description="Homeobox" evidence="9">
    <location>
        <begin position="353"/>
        <end position="413"/>
    </location>
</feature>
<feature type="region of interest" description="Disordered" evidence="8">
    <location>
        <begin position="73"/>
        <end position="92"/>
    </location>
</feature>
<feature type="region of interest" description="Disordered" evidence="8">
    <location>
        <begin position="252"/>
        <end position="320"/>
    </location>
</feature>
<keyword evidence="3 5" id="KW-0371">Homeobox</keyword>
<dbReference type="PROSITE" id="PS50071">
    <property type="entry name" value="HOMEOBOX_2"/>
    <property type="match status" value="1"/>
</dbReference>
<name>A0A6I9UWZ2_BACDO</name>
<evidence type="ECO:0000259" key="9">
    <source>
        <dbReference type="PROSITE" id="PS50071"/>
    </source>
</evidence>
<evidence type="ECO:0000256" key="4">
    <source>
        <dbReference type="ARBA" id="ARBA00023242"/>
    </source>
</evidence>
<dbReference type="SMART" id="SM00389">
    <property type="entry name" value="HOX"/>
    <property type="match status" value="1"/>
</dbReference>
<feature type="compositionally biased region" description="Polar residues" evidence="8">
    <location>
        <begin position="306"/>
        <end position="318"/>
    </location>
</feature>
<feature type="compositionally biased region" description="Polar residues" evidence="8">
    <location>
        <begin position="481"/>
        <end position="491"/>
    </location>
</feature>
<keyword evidence="7" id="KW-0175">Coiled coil</keyword>
<keyword evidence="10" id="KW-1185">Reference proteome</keyword>
<dbReference type="CDD" id="cd00086">
    <property type="entry name" value="homeodomain"/>
    <property type="match status" value="1"/>
</dbReference>
<dbReference type="RefSeq" id="XP_011199083.2">
    <property type="nucleotide sequence ID" value="XM_011200781.4"/>
</dbReference>
<dbReference type="OrthoDB" id="6159439at2759"/>
<proteinExistence type="predicted"/>
<feature type="region of interest" description="Disordered" evidence="8">
    <location>
        <begin position="1"/>
        <end position="23"/>
    </location>
</feature>
<dbReference type="GeneID" id="105223143"/>
<dbReference type="KEGG" id="bdr:105223143"/>
<dbReference type="AlphaFoldDB" id="A0A6I9UWZ2"/>
<dbReference type="PANTHER" id="PTHR24336">
    <property type="entry name" value="TRANSCRIPTION FACTOR LBX"/>
    <property type="match status" value="1"/>
</dbReference>
<feature type="region of interest" description="Disordered" evidence="8">
    <location>
        <begin position="100"/>
        <end position="125"/>
    </location>
</feature>
<evidence type="ECO:0000256" key="8">
    <source>
        <dbReference type="SAM" id="MobiDB-lite"/>
    </source>
</evidence>
<evidence type="ECO:0000256" key="7">
    <source>
        <dbReference type="SAM" id="Coils"/>
    </source>
</evidence>
<reference evidence="10" key="1">
    <citation type="submission" date="2025-05" db="UniProtKB">
        <authorList>
            <consortium name="RefSeq"/>
        </authorList>
    </citation>
    <scope>NUCLEOTIDE SEQUENCE [LARGE SCALE GENOMIC DNA]</scope>
</reference>
<comment type="subcellular location">
    <subcellularLocation>
        <location evidence="1 5 6">Nucleus</location>
    </subcellularLocation>
</comment>
<feature type="DNA-binding region" description="Homeobox" evidence="5">
    <location>
        <begin position="355"/>
        <end position="414"/>
    </location>
</feature>
<accession>A0A6I9UWZ2</accession>
<evidence type="ECO:0000256" key="2">
    <source>
        <dbReference type="ARBA" id="ARBA00023125"/>
    </source>
</evidence>
<protein>
    <submittedName>
        <fullName evidence="11">Homeobox protein HMX3</fullName>
    </submittedName>
</protein>
<evidence type="ECO:0000313" key="11">
    <source>
        <dbReference type="RefSeq" id="XP_011199083.2"/>
    </source>
</evidence>
<evidence type="ECO:0000256" key="6">
    <source>
        <dbReference type="RuleBase" id="RU000682"/>
    </source>
</evidence>
<feature type="compositionally biased region" description="Basic and acidic residues" evidence="8">
    <location>
        <begin position="292"/>
        <end position="305"/>
    </location>
</feature>
<evidence type="ECO:0000256" key="5">
    <source>
        <dbReference type="PROSITE-ProRule" id="PRU00108"/>
    </source>
</evidence>
<dbReference type="GO" id="GO:0000981">
    <property type="term" value="F:DNA-binding transcription factor activity, RNA polymerase II-specific"/>
    <property type="evidence" value="ECO:0007669"/>
    <property type="project" value="InterPro"/>
</dbReference>